<reference evidence="5 6" key="1">
    <citation type="submission" date="2021-10" db="EMBL/GenBank/DDBJ databases">
        <title>Streptomyces gossypii sp. nov., isolated from soil collected from cotton field.</title>
        <authorList>
            <person name="Ge X."/>
            <person name="Chen X."/>
            <person name="Liu W."/>
        </authorList>
    </citation>
    <scope>NUCLEOTIDE SEQUENCE [LARGE SCALE GENOMIC DNA]</scope>
    <source>
        <strain evidence="5 6">N2-109</strain>
    </source>
</reference>
<name>A0ABT2JYT6_9ACTN</name>
<dbReference type="SUPFAM" id="SSF46689">
    <property type="entry name" value="Homeodomain-like"/>
    <property type="match status" value="2"/>
</dbReference>
<dbReference type="Pfam" id="PF12833">
    <property type="entry name" value="HTH_18"/>
    <property type="match status" value="1"/>
</dbReference>
<evidence type="ECO:0000256" key="1">
    <source>
        <dbReference type="ARBA" id="ARBA00023015"/>
    </source>
</evidence>
<keyword evidence="2" id="KW-0238">DNA-binding</keyword>
<dbReference type="CDD" id="cd06124">
    <property type="entry name" value="cupin_NimR-like_N"/>
    <property type="match status" value="1"/>
</dbReference>
<protein>
    <submittedName>
        <fullName evidence="5">Helix-turn-helix transcriptional regulator</fullName>
    </submittedName>
</protein>
<dbReference type="Proteomes" id="UP001156389">
    <property type="component" value="Unassembled WGS sequence"/>
</dbReference>
<sequence length="255" mass="27485">MSPNGQELPQDPGTPPPTAIVIASFAMSVGRWFHTHEHRAHQLAWSPSGLVTVRTATGTWLLPPTLALWIPAGIRHATGPSGAAVMRSAYVVPARCPVRWTEPTVVAVPSLLRELINHLAAPELPRAARTRAEAVVFDLLQPVSVHTVSVTDPADPRACRVAEALAAHPADGRSLAEWGLTVGASARTLARLFTTDTGMSFGRWRERVRMRAAMLLLADGLTVEAVARRVGYASASSFVAAFHRTVGLTPRQYFK</sequence>
<comment type="caution">
    <text evidence="5">The sequence shown here is derived from an EMBL/GenBank/DDBJ whole genome shotgun (WGS) entry which is preliminary data.</text>
</comment>
<keyword evidence="1" id="KW-0805">Transcription regulation</keyword>
<organism evidence="5 6">
    <name type="scientific">Streptomyces gossypii</name>
    <dbReference type="NCBI Taxonomy" id="2883101"/>
    <lineage>
        <taxon>Bacteria</taxon>
        <taxon>Bacillati</taxon>
        <taxon>Actinomycetota</taxon>
        <taxon>Actinomycetes</taxon>
        <taxon>Kitasatosporales</taxon>
        <taxon>Streptomycetaceae</taxon>
        <taxon>Streptomyces</taxon>
    </lineage>
</organism>
<keyword evidence="3" id="KW-0804">Transcription</keyword>
<evidence type="ECO:0000256" key="3">
    <source>
        <dbReference type="ARBA" id="ARBA00023163"/>
    </source>
</evidence>
<keyword evidence="6" id="KW-1185">Reference proteome</keyword>
<accession>A0ABT2JYT6</accession>
<dbReference type="PRINTS" id="PR00032">
    <property type="entry name" value="HTHARAC"/>
</dbReference>
<dbReference type="RefSeq" id="WP_260220416.1">
    <property type="nucleotide sequence ID" value="NZ_JAJAGO010000012.1"/>
</dbReference>
<dbReference type="EMBL" id="JAJAGO010000012">
    <property type="protein sequence ID" value="MCT2593069.1"/>
    <property type="molecule type" value="Genomic_DNA"/>
</dbReference>
<evidence type="ECO:0000256" key="2">
    <source>
        <dbReference type="ARBA" id="ARBA00023125"/>
    </source>
</evidence>
<evidence type="ECO:0000259" key="4">
    <source>
        <dbReference type="PROSITE" id="PS01124"/>
    </source>
</evidence>
<dbReference type="PANTHER" id="PTHR11019">
    <property type="entry name" value="HTH-TYPE TRANSCRIPTIONAL REGULATOR NIMR"/>
    <property type="match status" value="1"/>
</dbReference>
<evidence type="ECO:0000313" key="6">
    <source>
        <dbReference type="Proteomes" id="UP001156389"/>
    </source>
</evidence>
<feature type="domain" description="HTH araC/xylS-type" evidence="4">
    <location>
        <begin position="159"/>
        <end position="255"/>
    </location>
</feature>
<dbReference type="PROSITE" id="PS01124">
    <property type="entry name" value="HTH_ARAC_FAMILY_2"/>
    <property type="match status" value="1"/>
</dbReference>
<dbReference type="SMART" id="SM00342">
    <property type="entry name" value="HTH_ARAC"/>
    <property type="match status" value="1"/>
</dbReference>
<evidence type="ECO:0000313" key="5">
    <source>
        <dbReference type="EMBL" id="MCT2593069.1"/>
    </source>
</evidence>
<dbReference type="Gene3D" id="1.10.10.60">
    <property type="entry name" value="Homeodomain-like"/>
    <property type="match status" value="2"/>
</dbReference>
<dbReference type="InterPro" id="IPR020449">
    <property type="entry name" value="Tscrpt_reg_AraC-type_HTH"/>
</dbReference>
<proteinExistence type="predicted"/>
<gene>
    <name evidence="5" type="ORF">LHJ74_24690</name>
</gene>
<dbReference type="PANTHER" id="PTHR11019:SF199">
    <property type="entry name" value="HTH-TYPE TRANSCRIPTIONAL REGULATOR NIMR"/>
    <property type="match status" value="1"/>
</dbReference>
<dbReference type="InterPro" id="IPR011051">
    <property type="entry name" value="RmlC_Cupin_sf"/>
</dbReference>
<dbReference type="SUPFAM" id="SSF51182">
    <property type="entry name" value="RmlC-like cupins"/>
    <property type="match status" value="1"/>
</dbReference>
<dbReference type="InterPro" id="IPR018060">
    <property type="entry name" value="HTH_AraC"/>
</dbReference>
<dbReference type="InterPro" id="IPR009057">
    <property type="entry name" value="Homeodomain-like_sf"/>
</dbReference>